<sequence length="100" mass="10718">MLWRTSLPAQRGCLNVASGFPAATGEKEESGCGVWQSVDGKVYCVVVCPSYFIGVGELYSVILREDGVEGVSCTVSRRDDQLGERDDAYVFDECGGDGVV</sequence>
<dbReference type="Proteomes" id="UP001066276">
    <property type="component" value="Chromosome 9"/>
</dbReference>
<accession>A0AAV7N6Z2</accession>
<protein>
    <submittedName>
        <fullName evidence="1">Uncharacterized protein</fullName>
    </submittedName>
</protein>
<gene>
    <name evidence="1" type="ORF">NDU88_005831</name>
</gene>
<comment type="caution">
    <text evidence="1">The sequence shown here is derived from an EMBL/GenBank/DDBJ whole genome shotgun (WGS) entry which is preliminary data.</text>
</comment>
<reference evidence="1" key="1">
    <citation type="journal article" date="2022" name="bioRxiv">
        <title>Sequencing and chromosome-scale assembly of the giantPleurodeles waltlgenome.</title>
        <authorList>
            <person name="Brown T."/>
            <person name="Elewa A."/>
            <person name="Iarovenko S."/>
            <person name="Subramanian E."/>
            <person name="Araus A.J."/>
            <person name="Petzold A."/>
            <person name="Susuki M."/>
            <person name="Suzuki K.-i.T."/>
            <person name="Hayashi T."/>
            <person name="Toyoda A."/>
            <person name="Oliveira C."/>
            <person name="Osipova E."/>
            <person name="Leigh N.D."/>
            <person name="Simon A."/>
            <person name="Yun M.H."/>
        </authorList>
    </citation>
    <scope>NUCLEOTIDE SEQUENCE</scope>
    <source>
        <strain evidence="1">20211129_DDA</strain>
        <tissue evidence="1">Liver</tissue>
    </source>
</reference>
<dbReference type="AlphaFoldDB" id="A0AAV7N6Z2"/>
<proteinExistence type="predicted"/>
<evidence type="ECO:0000313" key="1">
    <source>
        <dbReference type="EMBL" id="KAJ1108455.1"/>
    </source>
</evidence>
<organism evidence="1 2">
    <name type="scientific">Pleurodeles waltl</name>
    <name type="common">Iberian ribbed newt</name>
    <dbReference type="NCBI Taxonomy" id="8319"/>
    <lineage>
        <taxon>Eukaryota</taxon>
        <taxon>Metazoa</taxon>
        <taxon>Chordata</taxon>
        <taxon>Craniata</taxon>
        <taxon>Vertebrata</taxon>
        <taxon>Euteleostomi</taxon>
        <taxon>Amphibia</taxon>
        <taxon>Batrachia</taxon>
        <taxon>Caudata</taxon>
        <taxon>Salamandroidea</taxon>
        <taxon>Salamandridae</taxon>
        <taxon>Pleurodelinae</taxon>
        <taxon>Pleurodeles</taxon>
    </lineage>
</organism>
<dbReference type="EMBL" id="JANPWB010000013">
    <property type="protein sequence ID" value="KAJ1108455.1"/>
    <property type="molecule type" value="Genomic_DNA"/>
</dbReference>
<name>A0AAV7N6Z2_PLEWA</name>
<evidence type="ECO:0000313" key="2">
    <source>
        <dbReference type="Proteomes" id="UP001066276"/>
    </source>
</evidence>
<keyword evidence="2" id="KW-1185">Reference proteome</keyword>